<comment type="caution">
    <text evidence="1">The sequence shown here is derived from an EMBL/GenBank/DDBJ whole genome shotgun (WGS) entry which is preliminary data.</text>
</comment>
<name>A0A8X6XDD7_9ARAC</name>
<accession>A0A8X6XDD7</accession>
<sequence>MILHPSAFQDTLVRPEKLNVKAGMGAAVPTTPLIKIFNLSISLLTCEDAWRALNSFGNFENIYCSSTRAATKLKSEVGVVEFSTVFVGSLFVLFFSGAELRRSSGVD</sequence>
<reference evidence="1" key="1">
    <citation type="submission" date="2020-08" db="EMBL/GenBank/DDBJ databases">
        <title>Multicomponent nature underlies the extraordinary mechanical properties of spider dragline silk.</title>
        <authorList>
            <person name="Kono N."/>
            <person name="Nakamura H."/>
            <person name="Mori M."/>
            <person name="Yoshida Y."/>
            <person name="Ohtoshi R."/>
            <person name="Malay A.D."/>
            <person name="Moran D.A.P."/>
            <person name="Tomita M."/>
            <person name="Numata K."/>
            <person name="Arakawa K."/>
        </authorList>
    </citation>
    <scope>NUCLEOTIDE SEQUENCE</scope>
</reference>
<protein>
    <submittedName>
        <fullName evidence="1">Uncharacterized protein</fullName>
    </submittedName>
</protein>
<dbReference type="Proteomes" id="UP000886998">
    <property type="component" value="Unassembled WGS sequence"/>
</dbReference>
<proteinExistence type="predicted"/>
<evidence type="ECO:0000313" key="1">
    <source>
        <dbReference type="EMBL" id="GFY50444.1"/>
    </source>
</evidence>
<organism evidence="1 2">
    <name type="scientific">Trichonephila inaurata madagascariensis</name>
    <dbReference type="NCBI Taxonomy" id="2747483"/>
    <lineage>
        <taxon>Eukaryota</taxon>
        <taxon>Metazoa</taxon>
        <taxon>Ecdysozoa</taxon>
        <taxon>Arthropoda</taxon>
        <taxon>Chelicerata</taxon>
        <taxon>Arachnida</taxon>
        <taxon>Araneae</taxon>
        <taxon>Araneomorphae</taxon>
        <taxon>Entelegynae</taxon>
        <taxon>Araneoidea</taxon>
        <taxon>Nephilidae</taxon>
        <taxon>Trichonephila</taxon>
        <taxon>Trichonephila inaurata</taxon>
    </lineage>
</organism>
<dbReference type="AlphaFoldDB" id="A0A8X6XDD7"/>
<keyword evidence="2" id="KW-1185">Reference proteome</keyword>
<gene>
    <name evidence="1" type="ORF">TNIN_374301</name>
</gene>
<dbReference type="EMBL" id="BMAV01007479">
    <property type="protein sequence ID" value="GFY50444.1"/>
    <property type="molecule type" value="Genomic_DNA"/>
</dbReference>
<evidence type="ECO:0000313" key="2">
    <source>
        <dbReference type="Proteomes" id="UP000886998"/>
    </source>
</evidence>